<evidence type="ECO:0000259" key="2">
    <source>
        <dbReference type="Pfam" id="PF03537"/>
    </source>
</evidence>
<dbReference type="AlphaFoldDB" id="G8RVR2"/>
<sequence length="275" mass="30317">MRIVPSLLYVAIALATITACGEDDGMDRSATSVSNGPGVWQPPVSTTWQWQLASLPIDTSLNAAAYDVDLFTTTDTELATLRADGRKVICYFSAGSWEALRPDAAEFPAAANGNPLDPPFQDELWLDIRNPEVRTVMRRRLDLAATRGCDAVEPDNVDGYRNDTGFDLTAADQLDYNRFIAAEAHSRGLSVGLKNDVDQLTELEPYFDWALNEECFTYNECAQYRDNFLAANKAVFHAEYVNGNRLGEVCAVTERLGLSTLIKNIELDAFALSCP</sequence>
<dbReference type="Gene3D" id="3.20.20.70">
    <property type="entry name" value="Aldolase class I"/>
    <property type="match status" value="1"/>
</dbReference>
<dbReference type="Pfam" id="PF03537">
    <property type="entry name" value="Glyco_hydro_114"/>
    <property type="match status" value="1"/>
</dbReference>
<dbReference type="EMBL" id="CP003169">
    <property type="protein sequence ID" value="AEV75495.1"/>
    <property type="molecule type" value="Genomic_DNA"/>
</dbReference>
<organism evidence="3 4">
    <name type="scientific">Mycolicibacterium rhodesiae (strain NBB3)</name>
    <name type="common">Mycobacterium rhodesiae</name>
    <dbReference type="NCBI Taxonomy" id="710685"/>
    <lineage>
        <taxon>Bacteria</taxon>
        <taxon>Bacillati</taxon>
        <taxon>Actinomycetota</taxon>
        <taxon>Actinomycetes</taxon>
        <taxon>Mycobacteriales</taxon>
        <taxon>Mycobacteriaceae</taxon>
        <taxon>Mycolicibacterium</taxon>
    </lineage>
</organism>
<feature type="domain" description="Glycoside-hydrolase family GH114 TIM-barrel" evidence="2">
    <location>
        <begin position="47"/>
        <end position="268"/>
    </location>
</feature>
<dbReference type="OrthoDB" id="319933at2"/>
<dbReference type="InterPro" id="IPR013785">
    <property type="entry name" value="Aldolase_TIM"/>
</dbReference>
<name>G8RVR2_MYCRN</name>
<gene>
    <name evidence="3" type="ordered locus">MycrhN_5016</name>
</gene>
<reference evidence="3 4" key="1">
    <citation type="submission" date="2011-12" db="EMBL/GenBank/DDBJ databases">
        <title>Complete sequence of Mycobacterium rhodesiae NBB3.</title>
        <authorList>
            <consortium name="US DOE Joint Genome Institute"/>
            <person name="Lucas S."/>
            <person name="Han J."/>
            <person name="Lapidus A."/>
            <person name="Cheng J.-F."/>
            <person name="Goodwin L."/>
            <person name="Pitluck S."/>
            <person name="Peters L."/>
            <person name="Mikhailova N."/>
            <person name="Gu W."/>
            <person name="Detter J.C."/>
            <person name="Han C."/>
            <person name="Tapia R."/>
            <person name="Land M."/>
            <person name="Hauser L."/>
            <person name="Kyrpides N."/>
            <person name="Ivanova N."/>
            <person name="Pagani I."/>
            <person name="Mattes T."/>
            <person name="Holmes A."/>
            <person name="Rutledge P."/>
            <person name="Paulsen I."/>
            <person name="Coleman N."/>
            <person name="Woyke T."/>
        </authorList>
    </citation>
    <scope>NUCLEOTIDE SEQUENCE [LARGE SCALE GENOMIC DNA]</scope>
    <source>
        <strain evidence="3 4">NBB3</strain>
    </source>
</reference>
<dbReference type="InterPro" id="IPR017853">
    <property type="entry name" value="GH"/>
</dbReference>
<dbReference type="PROSITE" id="PS51257">
    <property type="entry name" value="PROKAR_LIPOPROTEIN"/>
    <property type="match status" value="1"/>
</dbReference>
<evidence type="ECO:0000313" key="3">
    <source>
        <dbReference type="EMBL" id="AEV75495.1"/>
    </source>
</evidence>
<dbReference type="Proteomes" id="UP000005442">
    <property type="component" value="Chromosome"/>
</dbReference>
<keyword evidence="4" id="KW-1185">Reference proteome</keyword>
<evidence type="ECO:0000256" key="1">
    <source>
        <dbReference type="SAM" id="SignalP"/>
    </source>
</evidence>
<protein>
    <recommendedName>
        <fullName evidence="2">Glycoside-hydrolase family GH114 TIM-barrel domain-containing protein</fullName>
    </recommendedName>
</protein>
<accession>G8RVR2</accession>
<dbReference type="PATRIC" id="fig|710685.3.peg.5033"/>
<evidence type="ECO:0000313" key="4">
    <source>
        <dbReference type="Proteomes" id="UP000005442"/>
    </source>
</evidence>
<feature type="chain" id="PRO_5039372013" description="Glycoside-hydrolase family GH114 TIM-barrel domain-containing protein" evidence="1">
    <location>
        <begin position="22"/>
        <end position="275"/>
    </location>
</feature>
<dbReference type="PANTHER" id="PTHR35273">
    <property type="entry name" value="ALPHA-1,4 POLYGALACTOSAMINIDASE, PUTATIVE (AFU_ORTHOLOGUE AFUA_3G07890)-RELATED"/>
    <property type="match status" value="1"/>
</dbReference>
<feature type="signal peptide" evidence="1">
    <location>
        <begin position="1"/>
        <end position="21"/>
    </location>
</feature>
<proteinExistence type="predicted"/>
<dbReference type="InterPro" id="IPR004352">
    <property type="entry name" value="GH114_TIM-barrel"/>
</dbReference>
<dbReference type="STRING" id="710685.MycrhN_5016"/>
<keyword evidence="1" id="KW-0732">Signal</keyword>
<dbReference type="PANTHER" id="PTHR35273:SF2">
    <property type="entry name" value="ALPHA-GALACTOSIDASE"/>
    <property type="match status" value="1"/>
</dbReference>
<dbReference type="SUPFAM" id="SSF51445">
    <property type="entry name" value="(Trans)glycosidases"/>
    <property type="match status" value="1"/>
</dbReference>
<dbReference type="HOGENOM" id="CLU_051214_1_1_11"/>
<dbReference type="KEGG" id="mrh:MycrhN_5016"/>
<dbReference type="eggNOG" id="COG3868">
    <property type="taxonomic scope" value="Bacteria"/>
</dbReference>